<comment type="caution">
    <text evidence="2">The sequence shown here is derived from an EMBL/GenBank/DDBJ whole genome shotgun (WGS) entry which is preliminary data.</text>
</comment>
<evidence type="ECO:0000313" key="2">
    <source>
        <dbReference type="EMBL" id="PWQ93585.1"/>
    </source>
</evidence>
<feature type="transmembrane region" description="Helical" evidence="1">
    <location>
        <begin position="98"/>
        <end position="129"/>
    </location>
</feature>
<dbReference type="Proteomes" id="UP000245506">
    <property type="component" value="Unassembled WGS sequence"/>
</dbReference>
<evidence type="ECO:0000256" key="1">
    <source>
        <dbReference type="SAM" id="Phobius"/>
    </source>
</evidence>
<gene>
    <name evidence="2" type="ORF">DKT75_18370</name>
</gene>
<name>A0A317C4L2_9GAMM</name>
<keyword evidence="1" id="KW-1133">Transmembrane helix</keyword>
<keyword evidence="3" id="KW-1185">Reference proteome</keyword>
<keyword evidence="1" id="KW-0472">Membrane</keyword>
<organism evidence="2 3">
    <name type="scientific">Leucothrix arctica</name>
    <dbReference type="NCBI Taxonomy" id="1481894"/>
    <lineage>
        <taxon>Bacteria</taxon>
        <taxon>Pseudomonadati</taxon>
        <taxon>Pseudomonadota</taxon>
        <taxon>Gammaproteobacteria</taxon>
        <taxon>Thiotrichales</taxon>
        <taxon>Thiotrichaceae</taxon>
        <taxon>Leucothrix</taxon>
    </lineage>
</organism>
<proteinExistence type="predicted"/>
<reference evidence="2 3" key="1">
    <citation type="submission" date="2018-05" db="EMBL/GenBank/DDBJ databases">
        <title>Leucothrix arctica sp. nov., isolated from Arctic seawater.</title>
        <authorList>
            <person name="Choi A."/>
            <person name="Baek K."/>
        </authorList>
    </citation>
    <scope>NUCLEOTIDE SEQUENCE [LARGE SCALE GENOMIC DNA]</scope>
    <source>
        <strain evidence="2 3">IMCC9719</strain>
    </source>
</reference>
<protein>
    <submittedName>
        <fullName evidence="2">Uncharacterized protein</fullName>
    </submittedName>
</protein>
<accession>A0A317C4L2</accession>
<evidence type="ECO:0000313" key="3">
    <source>
        <dbReference type="Proteomes" id="UP000245506"/>
    </source>
</evidence>
<dbReference type="EMBL" id="QGKL01000042">
    <property type="protein sequence ID" value="PWQ93585.1"/>
    <property type="molecule type" value="Genomic_DNA"/>
</dbReference>
<keyword evidence="1" id="KW-0812">Transmembrane</keyword>
<dbReference type="AlphaFoldDB" id="A0A317C4L2"/>
<sequence>MSDLIGSDGLFILSGQPSDIHDYKCFDDESKSKLIFCDELKNNPEWGEREREKWYFFYRPYKRGSKLGSYQRDMIKLKEPKINFLQEEVNSFNFLKKLFFVLVIPTLILSLYAQLWAAFVLPLLIGIFFNAKEQGVSENLRSEVLEKETYQSEIDHLYYEQENILNNRISSDDILDMFWYDMRALEGKILEEHFNDEAERLDEIEEVDEFYPCVDSKLKPSKRIMDSSPFYPVIPSWGFLQSTSRSLDDTTQATGLRAAGNEIGSNIATFRKLKDGTPFYRLWYIQNLFFREENINIISYCYDFITGKSYNQSVDTFQYNHISNSSYSNDDLSFMADGLLASSFCVEEKLTKNIYGCEVKVISFSSTSGRCCRCVLPNKGVVDGLELWSMHKNTTLYSTHDESPDIAYVKAANNDLINALANQAIKVLRKKCNKAIPLTETGLRNGQSKANKVI</sequence>
<dbReference type="RefSeq" id="WP_109825529.1">
    <property type="nucleotide sequence ID" value="NZ_QGKL01000042.1"/>
</dbReference>